<comment type="caution">
    <text evidence="1">The sequence shown here is derived from an EMBL/GenBank/DDBJ whole genome shotgun (WGS) entry which is preliminary data.</text>
</comment>
<evidence type="ECO:0000313" key="1">
    <source>
        <dbReference type="EMBL" id="OKB67978.1"/>
    </source>
</evidence>
<evidence type="ECO:0000313" key="2">
    <source>
        <dbReference type="Proteomes" id="UP000185770"/>
    </source>
</evidence>
<organism evidence="1 2">
    <name type="scientific">Serratia marcescens</name>
    <dbReference type="NCBI Taxonomy" id="615"/>
    <lineage>
        <taxon>Bacteria</taxon>
        <taxon>Pseudomonadati</taxon>
        <taxon>Pseudomonadota</taxon>
        <taxon>Gammaproteobacteria</taxon>
        <taxon>Enterobacterales</taxon>
        <taxon>Yersiniaceae</taxon>
        <taxon>Serratia</taxon>
    </lineage>
</organism>
<reference evidence="1 2" key="1">
    <citation type="submission" date="2016-09" db="EMBL/GenBank/DDBJ databases">
        <title>Serratia marcescens MSU-97 and epiphytic antimycotic-producing bacteria.</title>
        <authorList>
            <person name="Matilla M.A."/>
        </authorList>
    </citation>
    <scope>NUCLEOTIDE SEQUENCE [LARGE SCALE GENOMIC DNA]</scope>
    <source>
        <strain evidence="1 2">MSU-97</strain>
    </source>
</reference>
<dbReference type="EMBL" id="MJAO01000003">
    <property type="protein sequence ID" value="OKB67978.1"/>
    <property type="molecule type" value="Genomic_DNA"/>
</dbReference>
<dbReference type="Proteomes" id="UP000185770">
    <property type="component" value="Unassembled WGS sequence"/>
</dbReference>
<sequence length="70" mass="8028">MISPESLTQGFFICKIYKISSLSPPILLFSSQYCCRLINSLMPNWAFLLNKKIAILSRTATYPLTREKIL</sequence>
<proteinExistence type="predicted"/>
<dbReference type="AlphaFoldDB" id="A0A1Q4P4E5"/>
<gene>
    <name evidence="1" type="ORF">BHU62_03020</name>
</gene>
<accession>A0A1Q4P4E5</accession>
<protein>
    <submittedName>
        <fullName evidence="1">Uncharacterized protein</fullName>
    </submittedName>
</protein>
<name>A0A1Q4P4E5_SERMA</name>